<dbReference type="AlphaFoldDB" id="A0A2X3F8K0"/>
<dbReference type="Pfam" id="PF08765">
    <property type="entry name" value="Mor"/>
    <property type="match status" value="1"/>
</dbReference>
<evidence type="ECO:0000313" key="3">
    <source>
        <dbReference type="Proteomes" id="UP000250675"/>
    </source>
</evidence>
<reference evidence="2 3" key="1">
    <citation type="submission" date="2018-06" db="EMBL/GenBank/DDBJ databases">
        <authorList>
            <consortium name="Pathogen Informatics"/>
            <person name="Doyle S."/>
        </authorList>
    </citation>
    <scope>NUCLEOTIDE SEQUENCE [LARGE SCALE GENOMIC DNA]</scope>
    <source>
        <strain evidence="2 3">NCTC9645</strain>
    </source>
</reference>
<evidence type="ECO:0000313" key="2">
    <source>
        <dbReference type="EMBL" id="SQC21009.1"/>
    </source>
</evidence>
<dbReference type="InterPro" id="IPR009057">
    <property type="entry name" value="Homeodomain-like_sf"/>
</dbReference>
<protein>
    <submittedName>
        <fullName evidence="2">Mor transcription activator family</fullName>
    </submittedName>
</protein>
<dbReference type="SUPFAM" id="SSF46689">
    <property type="entry name" value="Homeodomain-like"/>
    <property type="match status" value="1"/>
</dbReference>
<evidence type="ECO:0000259" key="1">
    <source>
        <dbReference type="Pfam" id="PF08765"/>
    </source>
</evidence>
<dbReference type="Proteomes" id="UP000250675">
    <property type="component" value="Unassembled WGS sequence"/>
</dbReference>
<feature type="domain" description="Mor transcription activator" evidence="1">
    <location>
        <begin position="39"/>
        <end position="140"/>
    </location>
</feature>
<accession>A0A2X3F8K0</accession>
<name>A0A2X3F8K0_KLEPN</name>
<dbReference type="EMBL" id="UASO01000004">
    <property type="protein sequence ID" value="SQC21009.1"/>
    <property type="molecule type" value="Genomic_DNA"/>
</dbReference>
<gene>
    <name evidence="2" type="ORF">NCTC9645_01978</name>
</gene>
<proteinExistence type="predicted"/>
<organism evidence="2 3">
    <name type="scientific">Klebsiella pneumoniae</name>
    <dbReference type="NCBI Taxonomy" id="573"/>
    <lineage>
        <taxon>Bacteria</taxon>
        <taxon>Pseudomonadati</taxon>
        <taxon>Pseudomonadota</taxon>
        <taxon>Gammaproteobacteria</taxon>
        <taxon>Enterobacterales</taxon>
        <taxon>Enterobacteriaceae</taxon>
        <taxon>Klebsiella/Raoultella group</taxon>
        <taxon>Klebsiella</taxon>
        <taxon>Klebsiella pneumoniae complex</taxon>
    </lineage>
</organism>
<sequence>MKFNEIKPDLSQVEALLPSVVIELISLIGYAKTEEMISHLGGITFKVGKSVRKKGNRRGELLVELLGKETAKVIEKHFGSEPLYIPRSDSALREWRNRRFIDEHNALVAAGESSRFARITLCPKYGVTDRWAQKLLAERQVSSQQLDLL</sequence>
<dbReference type="InterPro" id="IPR014875">
    <property type="entry name" value="Mor_transcription_activator"/>
</dbReference>